<dbReference type="Proteomes" id="UP000051063">
    <property type="component" value="Unassembled WGS sequence"/>
</dbReference>
<dbReference type="EMBL" id="LJJB01000007">
    <property type="protein sequence ID" value="KQL49629.1"/>
    <property type="molecule type" value="Genomic_DNA"/>
</dbReference>
<dbReference type="InterPro" id="IPR007710">
    <property type="entry name" value="Nucleoside_deoxyribTrfase"/>
</dbReference>
<protein>
    <recommendedName>
        <fullName evidence="3">Nucleoside 2-deoxyribosyltransferase</fullName>
    </recommendedName>
</protein>
<gene>
    <name evidence="1" type="ORF">AN963_07845</name>
</gene>
<evidence type="ECO:0000313" key="1">
    <source>
        <dbReference type="EMBL" id="KQL49629.1"/>
    </source>
</evidence>
<keyword evidence="2" id="KW-1185">Reference proteome</keyword>
<accession>A0ABR5NDK7</accession>
<dbReference type="PANTHER" id="PTHR15364">
    <property type="entry name" value="2'-DEOXYNUCLEOSIDE 5'-PHOSPHATE N-HYDROLASE 1"/>
    <property type="match status" value="1"/>
</dbReference>
<name>A0ABR5NDK7_BRECH</name>
<proteinExistence type="predicted"/>
<dbReference type="Pfam" id="PF05014">
    <property type="entry name" value="Nuc_deoxyrib_tr"/>
    <property type="match status" value="1"/>
</dbReference>
<dbReference type="RefSeq" id="WP_055743939.1">
    <property type="nucleotide sequence ID" value="NZ_JARTHV010000002.1"/>
</dbReference>
<comment type="caution">
    <text evidence="1">The sequence shown here is derived from an EMBL/GenBank/DDBJ whole genome shotgun (WGS) entry which is preliminary data.</text>
</comment>
<dbReference type="InterPro" id="IPR051239">
    <property type="entry name" value="2'-dNMP_N-hydrolase"/>
</dbReference>
<organism evidence="1 2">
    <name type="scientific">Brevibacillus choshinensis</name>
    <dbReference type="NCBI Taxonomy" id="54911"/>
    <lineage>
        <taxon>Bacteria</taxon>
        <taxon>Bacillati</taxon>
        <taxon>Bacillota</taxon>
        <taxon>Bacilli</taxon>
        <taxon>Bacillales</taxon>
        <taxon>Paenibacillaceae</taxon>
        <taxon>Brevibacillus</taxon>
    </lineage>
</organism>
<evidence type="ECO:0008006" key="3">
    <source>
        <dbReference type="Google" id="ProtNLM"/>
    </source>
</evidence>
<evidence type="ECO:0000313" key="2">
    <source>
        <dbReference type="Proteomes" id="UP000051063"/>
    </source>
</evidence>
<dbReference type="Gene3D" id="3.40.50.450">
    <property type="match status" value="1"/>
</dbReference>
<reference evidence="1 2" key="1">
    <citation type="submission" date="2015-09" db="EMBL/GenBank/DDBJ databases">
        <title>Genome sequencing project for genomic taxonomy and phylogenomics of Bacillus-like bacteria.</title>
        <authorList>
            <person name="Liu B."/>
            <person name="Wang J."/>
            <person name="Zhu Y."/>
            <person name="Liu G."/>
            <person name="Chen Q."/>
            <person name="Chen Z."/>
            <person name="Lan J."/>
            <person name="Che J."/>
            <person name="Ge C."/>
            <person name="Shi H."/>
            <person name="Pan Z."/>
            <person name="Liu X."/>
        </authorList>
    </citation>
    <scope>NUCLEOTIDE SEQUENCE [LARGE SCALE GENOMIC DNA]</scope>
    <source>
        <strain evidence="1 2">DSM 8552</strain>
    </source>
</reference>
<dbReference type="SUPFAM" id="SSF52309">
    <property type="entry name" value="N-(deoxy)ribosyltransferase-like"/>
    <property type="match status" value="1"/>
</dbReference>
<sequence length="174" mass="19560">MKSIYLAGPDVFYKNSIEVSEEKKRICEKYGFLGIFPADNSLPFNKEWSKSEQATAIYKKNIELIEKADIVVANLNVFRGAEPDSGTAFEVGYAEALGKKLYAYIDDSLTIPEKVQLHFGEIEQLEDGKIVDKNGMKVENFGNSVNLMLSVPCQMVYGSFEECMRRVNEDFTAG</sequence>
<dbReference type="PANTHER" id="PTHR15364:SF0">
    <property type="entry name" value="2'-DEOXYNUCLEOSIDE 5'-PHOSPHATE N-HYDROLASE 1"/>
    <property type="match status" value="1"/>
</dbReference>